<protein>
    <recommendedName>
        <fullName evidence="3">FLYWCH-type domain-containing protein</fullName>
    </recommendedName>
</protein>
<accession>A0AAU9JZ50</accession>
<dbReference type="EMBL" id="CAJZBQ010000040">
    <property type="protein sequence ID" value="CAG9326191.1"/>
    <property type="molecule type" value="Genomic_DNA"/>
</dbReference>
<evidence type="ECO:0008006" key="3">
    <source>
        <dbReference type="Google" id="ProtNLM"/>
    </source>
</evidence>
<name>A0AAU9JZ50_9CILI</name>
<dbReference type="AlphaFoldDB" id="A0AAU9JZ50"/>
<proteinExistence type="predicted"/>
<dbReference type="Proteomes" id="UP001162131">
    <property type="component" value="Unassembled WGS sequence"/>
</dbReference>
<reference evidence="1" key="1">
    <citation type="submission" date="2021-09" db="EMBL/GenBank/DDBJ databases">
        <authorList>
            <consortium name="AG Swart"/>
            <person name="Singh M."/>
            <person name="Singh A."/>
            <person name="Seah K."/>
            <person name="Emmerich C."/>
        </authorList>
    </citation>
    <scope>NUCLEOTIDE SEQUENCE</scope>
    <source>
        <strain evidence="1">ATCC30299</strain>
    </source>
</reference>
<comment type="caution">
    <text evidence="1">The sequence shown here is derived from an EMBL/GenBank/DDBJ whole genome shotgun (WGS) entry which is preliminary data.</text>
</comment>
<dbReference type="Gene3D" id="2.20.25.240">
    <property type="match status" value="1"/>
</dbReference>
<evidence type="ECO:0000313" key="2">
    <source>
        <dbReference type="Proteomes" id="UP001162131"/>
    </source>
</evidence>
<gene>
    <name evidence="1" type="ORF">BSTOLATCC_MIC40623</name>
</gene>
<keyword evidence="2" id="KW-1185">Reference proteome</keyword>
<sequence>MNSQTYHYKHKHKNNIYYRCGVRKCKRRITYNRETDEIIVTQQHNHDHDTAKSTNAFSAMIKIIYPIIDSSLGGIDVISAEKIRAYGNHNNLTLEASTGSWLFEYKEDPELMINDGSSIEENDA</sequence>
<evidence type="ECO:0000313" key="1">
    <source>
        <dbReference type="EMBL" id="CAG9326191.1"/>
    </source>
</evidence>
<organism evidence="1 2">
    <name type="scientific">Blepharisma stoltei</name>
    <dbReference type="NCBI Taxonomy" id="1481888"/>
    <lineage>
        <taxon>Eukaryota</taxon>
        <taxon>Sar</taxon>
        <taxon>Alveolata</taxon>
        <taxon>Ciliophora</taxon>
        <taxon>Postciliodesmatophora</taxon>
        <taxon>Heterotrichea</taxon>
        <taxon>Heterotrichida</taxon>
        <taxon>Blepharismidae</taxon>
        <taxon>Blepharisma</taxon>
    </lineage>
</organism>